<protein>
    <recommendedName>
        <fullName evidence="2">Phospholipid scramblase</fullName>
    </recommendedName>
</protein>
<name>A0AA40FT79_9HYME</name>
<comment type="function">
    <text evidence="2">May mediate accelerated ATP-independent bidirectional transbilayer migration of phospholipids upon binding calcium ions that results in a loss of phospholipid asymmetry in the plasma membrane.</text>
</comment>
<dbReference type="Pfam" id="PF03803">
    <property type="entry name" value="Scramblase"/>
    <property type="match status" value="1"/>
</dbReference>
<dbReference type="PANTHER" id="PTHR23248:SF4">
    <property type="entry name" value="PHOSPHOLIPID SCRAMBLASE"/>
    <property type="match status" value="1"/>
</dbReference>
<proteinExistence type="inferred from homology"/>
<dbReference type="InterPro" id="IPR005552">
    <property type="entry name" value="Scramblase"/>
</dbReference>
<reference evidence="3" key="1">
    <citation type="submission" date="2021-10" db="EMBL/GenBank/DDBJ databases">
        <title>Melipona bicolor Genome sequencing and assembly.</title>
        <authorList>
            <person name="Araujo N.S."/>
            <person name="Arias M.C."/>
        </authorList>
    </citation>
    <scope>NUCLEOTIDE SEQUENCE</scope>
    <source>
        <strain evidence="3">USP_2M_L1-L4_2017</strain>
        <tissue evidence="3">Whole body</tissue>
    </source>
</reference>
<keyword evidence="2" id="KW-0106">Calcium</keyword>
<comment type="caution">
    <text evidence="3">The sequence shown here is derived from an EMBL/GenBank/DDBJ whole genome shotgun (WGS) entry which is preliminary data.</text>
</comment>
<dbReference type="Proteomes" id="UP001177670">
    <property type="component" value="Unassembled WGS sequence"/>
</dbReference>
<dbReference type="EMBL" id="JAHYIQ010000017">
    <property type="protein sequence ID" value="KAK1124864.1"/>
    <property type="molecule type" value="Genomic_DNA"/>
</dbReference>
<dbReference type="AlphaFoldDB" id="A0AA40FT79"/>
<organism evidence="3 4">
    <name type="scientific">Melipona bicolor</name>
    <dbReference type="NCBI Taxonomy" id="60889"/>
    <lineage>
        <taxon>Eukaryota</taxon>
        <taxon>Metazoa</taxon>
        <taxon>Ecdysozoa</taxon>
        <taxon>Arthropoda</taxon>
        <taxon>Hexapoda</taxon>
        <taxon>Insecta</taxon>
        <taxon>Pterygota</taxon>
        <taxon>Neoptera</taxon>
        <taxon>Endopterygota</taxon>
        <taxon>Hymenoptera</taxon>
        <taxon>Apocrita</taxon>
        <taxon>Aculeata</taxon>
        <taxon>Apoidea</taxon>
        <taxon>Anthophila</taxon>
        <taxon>Apidae</taxon>
        <taxon>Melipona</taxon>
    </lineage>
</organism>
<accession>A0AA40FT79</accession>
<sequence length="289" mass="33456">MNFYNHAEPNQENVRYIEMEQNPVFTIPSVYLRPTVITAQPQEERRDRERRRLENTVECISTANSQMTVLGFQLLNDVEQLEIQQIVDLSTLLGRLKRRFHYRVKIPRAETLFLAMDIGQTEEASGWNCSRLFCNNFTLNIMNHCGEKVFAMIMKSRIAYMVTRLHVIKVLGPNLIGTVEQNYRLLGVCFTVYNAEKEELCYIEGPNICGSCMYSESQFKVMSVDGSHQIASLMHMWDSILHEYILLVTFSKDMDAKLKSLLLAAAFLIEFVYFKGKAFSESRILSPMM</sequence>
<comment type="similarity">
    <text evidence="1 2">Belongs to the phospholipid scramblase family.</text>
</comment>
<gene>
    <name evidence="3" type="ORF">K0M31_006217</name>
</gene>
<evidence type="ECO:0000313" key="4">
    <source>
        <dbReference type="Proteomes" id="UP001177670"/>
    </source>
</evidence>
<comment type="cofactor">
    <cofactor evidence="2">
        <name>Ca(2+)</name>
        <dbReference type="ChEBI" id="CHEBI:29108"/>
    </cofactor>
</comment>
<dbReference type="GO" id="GO:0017128">
    <property type="term" value="F:phospholipid scramblase activity"/>
    <property type="evidence" value="ECO:0007669"/>
    <property type="project" value="InterPro"/>
</dbReference>
<evidence type="ECO:0000256" key="2">
    <source>
        <dbReference type="RuleBase" id="RU363116"/>
    </source>
</evidence>
<keyword evidence="4" id="KW-1185">Reference proteome</keyword>
<dbReference type="PANTHER" id="PTHR23248">
    <property type="entry name" value="PHOSPHOLIPID SCRAMBLASE-RELATED"/>
    <property type="match status" value="1"/>
</dbReference>
<keyword evidence="2" id="KW-0449">Lipoprotein</keyword>
<keyword evidence="2" id="KW-0564">Palmitate</keyword>
<evidence type="ECO:0000256" key="1">
    <source>
        <dbReference type="ARBA" id="ARBA00005350"/>
    </source>
</evidence>
<evidence type="ECO:0000313" key="3">
    <source>
        <dbReference type="EMBL" id="KAK1124864.1"/>
    </source>
</evidence>
<dbReference type="GO" id="GO:0005886">
    <property type="term" value="C:plasma membrane"/>
    <property type="evidence" value="ECO:0007669"/>
    <property type="project" value="TreeGrafter"/>
</dbReference>